<feature type="compositionally biased region" description="Basic residues" evidence="1">
    <location>
        <begin position="87"/>
        <end position="99"/>
    </location>
</feature>
<dbReference type="Proteomes" id="UP000051530">
    <property type="component" value="Unassembled WGS sequence"/>
</dbReference>
<dbReference type="EMBL" id="LGUB01000138">
    <property type="protein sequence ID" value="KRH94095.1"/>
    <property type="molecule type" value="Genomic_DNA"/>
</dbReference>
<evidence type="ECO:0000256" key="2">
    <source>
        <dbReference type="SAM" id="Phobius"/>
    </source>
</evidence>
<feature type="compositionally biased region" description="Polar residues" evidence="1">
    <location>
        <begin position="241"/>
        <end position="250"/>
    </location>
</feature>
<feature type="region of interest" description="Disordered" evidence="1">
    <location>
        <begin position="229"/>
        <end position="250"/>
    </location>
</feature>
<reference evidence="3 4" key="1">
    <citation type="submission" date="2015-07" db="EMBL/GenBank/DDBJ databases">
        <title>The genome of Pseudoloma neurophilia, a relevant intracellular parasite of the zebrafish.</title>
        <authorList>
            <person name="Ndikumana S."/>
            <person name="Pelin A."/>
            <person name="Sanders J."/>
            <person name="Corradi N."/>
        </authorList>
    </citation>
    <scope>NUCLEOTIDE SEQUENCE [LARGE SCALE GENOMIC DNA]</scope>
    <source>
        <strain evidence="3 4">MK1</strain>
    </source>
</reference>
<feature type="region of interest" description="Disordered" evidence="1">
    <location>
        <begin position="54"/>
        <end position="114"/>
    </location>
</feature>
<evidence type="ECO:0000313" key="4">
    <source>
        <dbReference type="Proteomes" id="UP000051530"/>
    </source>
</evidence>
<keyword evidence="4" id="KW-1185">Reference proteome</keyword>
<organism evidence="3 4">
    <name type="scientific">Pseudoloma neurophilia</name>
    <dbReference type="NCBI Taxonomy" id="146866"/>
    <lineage>
        <taxon>Eukaryota</taxon>
        <taxon>Fungi</taxon>
        <taxon>Fungi incertae sedis</taxon>
        <taxon>Microsporidia</taxon>
        <taxon>Pseudoloma</taxon>
    </lineage>
</organism>
<comment type="caution">
    <text evidence="3">The sequence shown here is derived from an EMBL/GenBank/DDBJ whole genome shotgun (WGS) entry which is preliminary data.</text>
</comment>
<gene>
    <name evidence="3" type="ORF">M153_3840006200</name>
</gene>
<keyword evidence="2" id="KW-0812">Transmembrane</keyword>
<feature type="compositionally biased region" description="Acidic residues" evidence="1">
    <location>
        <begin position="181"/>
        <end position="193"/>
    </location>
</feature>
<name>A0A0R0M3T1_9MICR</name>
<keyword evidence="2" id="KW-0472">Membrane</keyword>
<accession>A0A0R0M3T1</accession>
<feature type="transmembrane region" description="Helical" evidence="2">
    <location>
        <begin position="12"/>
        <end position="32"/>
    </location>
</feature>
<sequence length="347" mass="39715">MIRTRKVTKSPFFSFEMILITLIIIFCNIKIVSSAGKSNGQSLFSKMNNLMKTGEVGGHDEKSHSEYSTVQQSSSLQKAGKTSSIKKVSRKKKKHRKSKNLTYFKHKSDSSSSDESGFNCSDFHFPYYHQNQCPFDFFGVNNEDLQTQKFSIKKQNSLSFNLENMKISSQKQNLKDKDLVTEEDLETDEDRESDEDKLSKTILNNDYSPRPVRKGISKKSAINQMLNQNIQSGSHSEEQVKTSTTSENTETLITESEKSFYDTEKGRFEVIFAEESTPEELTKKALECLKKQPKKSLLKRKEPSDSKTQRTIKFRKEVEGIVGTAKILNIDQVEPQYLVVEPSEMQM</sequence>
<dbReference type="AlphaFoldDB" id="A0A0R0M3T1"/>
<evidence type="ECO:0000256" key="1">
    <source>
        <dbReference type="SAM" id="MobiDB-lite"/>
    </source>
</evidence>
<feature type="compositionally biased region" description="Polar residues" evidence="1">
    <location>
        <begin position="66"/>
        <end position="77"/>
    </location>
</feature>
<proteinExistence type="predicted"/>
<feature type="region of interest" description="Disordered" evidence="1">
    <location>
        <begin position="171"/>
        <end position="213"/>
    </location>
</feature>
<keyword evidence="2" id="KW-1133">Transmembrane helix</keyword>
<dbReference type="VEuPathDB" id="MicrosporidiaDB:M153_3840006200"/>
<evidence type="ECO:0000313" key="3">
    <source>
        <dbReference type="EMBL" id="KRH94095.1"/>
    </source>
</evidence>
<protein>
    <submittedName>
        <fullName evidence="3">Uncharacterized protein</fullName>
    </submittedName>
</protein>